<organism evidence="2 3">
    <name type="scientific">Hevea brasiliensis</name>
    <name type="common">Para rubber tree</name>
    <name type="synonym">Siphonia brasiliensis</name>
    <dbReference type="NCBI Taxonomy" id="3981"/>
    <lineage>
        <taxon>Eukaryota</taxon>
        <taxon>Viridiplantae</taxon>
        <taxon>Streptophyta</taxon>
        <taxon>Embryophyta</taxon>
        <taxon>Tracheophyta</taxon>
        <taxon>Spermatophyta</taxon>
        <taxon>Magnoliopsida</taxon>
        <taxon>eudicotyledons</taxon>
        <taxon>Gunneridae</taxon>
        <taxon>Pentapetalae</taxon>
        <taxon>rosids</taxon>
        <taxon>fabids</taxon>
        <taxon>Malpighiales</taxon>
        <taxon>Euphorbiaceae</taxon>
        <taxon>Crotonoideae</taxon>
        <taxon>Micrandreae</taxon>
        <taxon>Hevea</taxon>
    </lineage>
</organism>
<reference evidence="2 3" key="1">
    <citation type="journal article" date="2020" name="Mol. Plant">
        <title>The Chromosome-Based Rubber Tree Genome Provides New Insights into Spurge Genome Evolution and Rubber Biosynthesis.</title>
        <authorList>
            <person name="Liu J."/>
            <person name="Shi C."/>
            <person name="Shi C.C."/>
            <person name="Li W."/>
            <person name="Zhang Q.J."/>
            <person name="Zhang Y."/>
            <person name="Li K."/>
            <person name="Lu H.F."/>
            <person name="Shi C."/>
            <person name="Zhu S.T."/>
            <person name="Xiao Z.Y."/>
            <person name="Nan H."/>
            <person name="Yue Y."/>
            <person name="Zhu X.G."/>
            <person name="Wu Y."/>
            <person name="Hong X.N."/>
            <person name="Fan G.Y."/>
            <person name="Tong Y."/>
            <person name="Zhang D."/>
            <person name="Mao C.L."/>
            <person name="Liu Y.L."/>
            <person name="Hao S.J."/>
            <person name="Liu W.Q."/>
            <person name="Lv M.Q."/>
            <person name="Zhang H.B."/>
            <person name="Liu Y."/>
            <person name="Hu-Tang G.R."/>
            <person name="Wang J.P."/>
            <person name="Wang J.H."/>
            <person name="Sun Y.H."/>
            <person name="Ni S.B."/>
            <person name="Chen W.B."/>
            <person name="Zhang X.C."/>
            <person name="Jiao Y.N."/>
            <person name="Eichler E.E."/>
            <person name="Li G.H."/>
            <person name="Liu X."/>
            <person name="Gao L.Z."/>
        </authorList>
    </citation>
    <scope>NUCLEOTIDE SEQUENCE [LARGE SCALE GENOMIC DNA]</scope>
    <source>
        <strain evidence="3">cv. GT1</strain>
        <tissue evidence="2">Leaf</tissue>
    </source>
</reference>
<dbReference type="EMBL" id="JAAGAX010000008">
    <property type="protein sequence ID" value="KAF2306241.1"/>
    <property type="molecule type" value="Genomic_DNA"/>
</dbReference>
<sequence length="105" mass="11563">MNVVEERHSTIVVEEVYQNPPQQRNGVAQGFVINHDPSAPPLPPPPMSVVSTNAYVNSGEHVTGFAGLWWGGFFVASLGTLGQLFYFARKWIPVRDLDILAAPFL</sequence>
<accession>A0A6A6LXQ7</accession>
<dbReference type="AlphaFoldDB" id="A0A6A6LXQ7"/>
<keyword evidence="1" id="KW-0472">Membrane</keyword>
<keyword evidence="1" id="KW-0812">Transmembrane</keyword>
<protein>
    <submittedName>
        <fullName evidence="2">Uncharacterized protein</fullName>
    </submittedName>
</protein>
<evidence type="ECO:0000313" key="2">
    <source>
        <dbReference type="EMBL" id="KAF2306241.1"/>
    </source>
</evidence>
<gene>
    <name evidence="2" type="ORF">GH714_015933</name>
</gene>
<evidence type="ECO:0000256" key="1">
    <source>
        <dbReference type="SAM" id="Phobius"/>
    </source>
</evidence>
<keyword evidence="3" id="KW-1185">Reference proteome</keyword>
<proteinExistence type="predicted"/>
<name>A0A6A6LXQ7_HEVBR</name>
<feature type="transmembrane region" description="Helical" evidence="1">
    <location>
        <begin position="68"/>
        <end position="88"/>
    </location>
</feature>
<comment type="caution">
    <text evidence="2">The sequence shown here is derived from an EMBL/GenBank/DDBJ whole genome shotgun (WGS) entry which is preliminary data.</text>
</comment>
<keyword evidence="1" id="KW-1133">Transmembrane helix</keyword>
<evidence type="ECO:0000313" key="3">
    <source>
        <dbReference type="Proteomes" id="UP000467840"/>
    </source>
</evidence>
<dbReference type="Proteomes" id="UP000467840">
    <property type="component" value="Chromosome 9"/>
</dbReference>